<dbReference type="SUPFAM" id="SSF53474">
    <property type="entry name" value="alpha/beta-Hydrolases"/>
    <property type="match status" value="1"/>
</dbReference>
<gene>
    <name evidence="2" type="ORF">MCOL2_11287</name>
</gene>
<feature type="domain" description="Alpha/beta hydrolase fold-3" evidence="1">
    <location>
        <begin position="21"/>
        <end position="65"/>
    </location>
</feature>
<dbReference type="InterPro" id="IPR013094">
    <property type="entry name" value="AB_hydrolase_3"/>
</dbReference>
<protein>
    <submittedName>
        <fullName evidence="2">Alpha/beta hydrolase</fullName>
    </submittedName>
</protein>
<dbReference type="Gene3D" id="3.40.50.1820">
    <property type="entry name" value="alpha/beta hydrolase"/>
    <property type="match status" value="1"/>
</dbReference>
<evidence type="ECO:0000259" key="1">
    <source>
        <dbReference type="Pfam" id="PF07859"/>
    </source>
</evidence>
<evidence type="ECO:0000313" key="2">
    <source>
        <dbReference type="EMBL" id="EUJ53169.1"/>
    </source>
</evidence>
<dbReference type="PATRIC" id="fig|1265822.4.peg.2289"/>
<dbReference type="EMBL" id="AODM01000039">
    <property type="protein sequence ID" value="EUJ53169.1"/>
    <property type="molecule type" value="Genomic_DNA"/>
</dbReference>
<dbReference type="Pfam" id="PF07859">
    <property type="entry name" value="Abhydrolase_3"/>
    <property type="match status" value="1"/>
</dbReference>
<reference evidence="2 3" key="1">
    <citation type="submission" date="2012-12" db="EMBL/GenBank/DDBJ databases">
        <title>Novel taxa of Listeriaceae from agricultural environments in the United States.</title>
        <authorList>
            <person name="den Bakker H.C."/>
            <person name="Allred A."/>
            <person name="Warchocki S."/>
            <person name="Wright E.M."/>
            <person name="Burrell A."/>
            <person name="Nightingale K.K."/>
            <person name="Kephart D."/>
            <person name="Wiedmann M."/>
        </authorList>
    </citation>
    <scope>NUCLEOTIDE SEQUENCE [LARGE SCALE GENOMIC DNA]</scope>
    <source>
        <strain evidence="2 3">FSL S10-1203</strain>
    </source>
</reference>
<dbReference type="InterPro" id="IPR029058">
    <property type="entry name" value="AB_hydrolase_fold"/>
</dbReference>
<name>W7DXH8_9LIST</name>
<dbReference type="AlphaFoldDB" id="W7DXH8"/>
<dbReference type="RefSeq" id="WP_254260022.1">
    <property type="nucleotide sequence ID" value="NZ_AODM01000039.1"/>
</dbReference>
<proteinExistence type="predicted"/>
<dbReference type="GO" id="GO:0016787">
    <property type="term" value="F:hydrolase activity"/>
    <property type="evidence" value="ECO:0007669"/>
    <property type="project" value="UniProtKB-KW"/>
</dbReference>
<dbReference type="Proteomes" id="UP000019241">
    <property type="component" value="Unassembled WGS sequence"/>
</dbReference>
<comment type="caution">
    <text evidence="2">The sequence shown here is derived from an EMBL/GenBank/DDBJ whole genome shotgun (WGS) entry which is preliminary data.</text>
</comment>
<sequence length="88" mass="9873">MKWANILFFEITPAKKTSQTIIYLAGGGFVLPITSLHYEFIAQIVEETGARLVVPNYPLAPYYHVDDVMAFFKGSLSEVCRWACVARG</sequence>
<organism evidence="2 3">
    <name type="scientific">Listeria fleischmannii FSL S10-1203</name>
    <dbReference type="NCBI Taxonomy" id="1265822"/>
    <lineage>
        <taxon>Bacteria</taxon>
        <taxon>Bacillati</taxon>
        <taxon>Bacillota</taxon>
        <taxon>Bacilli</taxon>
        <taxon>Bacillales</taxon>
        <taxon>Listeriaceae</taxon>
        <taxon>Listeria</taxon>
    </lineage>
</organism>
<keyword evidence="2" id="KW-0378">Hydrolase</keyword>
<evidence type="ECO:0000313" key="3">
    <source>
        <dbReference type="Proteomes" id="UP000019241"/>
    </source>
</evidence>
<accession>W7DXH8</accession>